<dbReference type="CDD" id="cd00448">
    <property type="entry name" value="YjgF_YER057c_UK114_family"/>
    <property type="match status" value="1"/>
</dbReference>
<reference evidence="2 3" key="1">
    <citation type="submission" date="2018-08" db="EMBL/GenBank/DDBJ databases">
        <authorList>
            <person name="Khan S.A."/>
            <person name="Jeon C.O."/>
            <person name="Chun B.H."/>
            <person name="Jeong S.E."/>
        </authorList>
    </citation>
    <scope>NUCLEOTIDE SEQUENCE [LARGE SCALE GENOMIC DNA]</scope>
    <source>
        <strain evidence="2 3">S-16</strain>
    </source>
</reference>
<dbReference type="OrthoDB" id="9803101at2"/>
<dbReference type="Proteomes" id="UP000267464">
    <property type="component" value="Unassembled WGS sequence"/>
</dbReference>
<feature type="signal peptide" evidence="1">
    <location>
        <begin position="1"/>
        <end position="17"/>
    </location>
</feature>
<protein>
    <submittedName>
        <fullName evidence="2">RidA family protein</fullName>
    </submittedName>
</protein>
<evidence type="ECO:0000256" key="1">
    <source>
        <dbReference type="SAM" id="SignalP"/>
    </source>
</evidence>
<dbReference type="Gene3D" id="3.30.1330.40">
    <property type="entry name" value="RutC-like"/>
    <property type="match status" value="1"/>
</dbReference>
<name>A0A3N7HQS8_9BURK</name>
<reference evidence="2 3" key="2">
    <citation type="submission" date="2018-12" db="EMBL/GenBank/DDBJ databases">
        <title>Rhizobacter gummiphilus sp. nov., a rubber-degrading bacterium isolated from the soil of a botanical garden in Japan.</title>
        <authorList>
            <person name="Shunsuke S.S."/>
        </authorList>
    </citation>
    <scope>NUCLEOTIDE SEQUENCE [LARGE SCALE GENOMIC DNA]</scope>
    <source>
        <strain evidence="2 3">S-16</strain>
    </source>
</reference>
<dbReference type="Pfam" id="PF01042">
    <property type="entry name" value="Ribonuc_L-PSP"/>
    <property type="match status" value="1"/>
</dbReference>
<proteinExistence type="predicted"/>
<dbReference type="AlphaFoldDB" id="A0A3N7HQS8"/>
<comment type="caution">
    <text evidence="2">The sequence shown here is derived from an EMBL/GenBank/DDBJ whole genome shotgun (WGS) entry which is preliminary data.</text>
</comment>
<dbReference type="EMBL" id="QUSW01000005">
    <property type="protein sequence ID" value="RQP23131.1"/>
    <property type="molecule type" value="Genomic_DNA"/>
</dbReference>
<keyword evidence="3" id="KW-1185">Reference proteome</keyword>
<gene>
    <name evidence="2" type="ORF">DZC73_18610</name>
</gene>
<dbReference type="PANTHER" id="PTHR43857">
    <property type="entry name" value="BLR7761 PROTEIN"/>
    <property type="match status" value="1"/>
</dbReference>
<keyword evidence="1" id="KW-0732">Signal</keyword>
<sequence length="144" mass="15959">MRTILLAVLVLSTPAFAADPLPGKKCFHLDAAGEKAIGYCQAVRIGDTLHISGSVGAGEMKVAMAHAYDEIRQTLQAHGLSFRNVVKENLYTTRLDEVIRNQDLRRKYYVDNDFPAATWVQVQRLYDPSLVVEVEVTAVFPPGK</sequence>
<dbReference type="InterPro" id="IPR006175">
    <property type="entry name" value="YjgF/YER057c/UK114"/>
</dbReference>
<evidence type="ECO:0000313" key="3">
    <source>
        <dbReference type="Proteomes" id="UP000267464"/>
    </source>
</evidence>
<dbReference type="PANTHER" id="PTHR43857:SF1">
    <property type="entry name" value="YJGH FAMILY PROTEIN"/>
    <property type="match status" value="1"/>
</dbReference>
<dbReference type="InterPro" id="IPR035959">
    <property type="entry name" value="RutC-like_sf"/>
</dbReference>
<organism evidence="2 3">
    <name type="scientific">Piscinibacter terrae</name>
    <dbReference type="NCBI Taxonomy" id="2496871"/>
    <lineage>
        <taxon>Bacteria</taxon>
        <taxon>Pseudomonadati</taxon>
        <taxon>Pseudomonadota</taxon>
        <taxon>Betaproteobacteria</taxon>
        <taxon>Burkholderiales</taxon>
        <taxon>Sphaerotilaceae</taxon>
        <taxon>Piscinibacter</taxon>
    </lineage>
</organism>
<accession>A0A3N7HQS8</accession>
<dbReference type="SUPFAM" id="SSF55298">
    <property type="entry name" value="YjgF-like"/>
    <property type="match status" value="1"/>
</dbReference>
<dbReference type="RefSeq" id="WP_124541877.1">
    <property type="nucleotide sequence ID" value="NZ_QUSW01000005.1"/>
</dbReference>
<feature type="chain" id="PRO_5017934375" evidence="1">
    <location>
        <begin position="18"/>
        <end position="144"/>
    </location>
</feature>
<evidence type="ECO:0000313" key="2">
    <source>
        <dbReference type="EMBL" id="RQP23131.1"/>
    </source>
</evidence>